<dbReference type="EMBL" id="AAOS02000043">
    <property type="protein sequence ID" value="EDR30450.1"/>
    <property type="molecule type" value="Genomic_DNA"/>
</dbReference>
<gene>
    <name evidence="1" type="ORF">YPIP275_1512</name>
</gene>
<protein>
    <submittedName>
        <fullName evidence="1">Uncharacterized protein</fullName>
    </submittedName>
</protein>
<reference evidence="1 2" key="1">
    <citation type="submission" date="2008-01" db="EMBL/GenBank/DDBJ databases">
        <title>Yersinia pestis Strain IP275 project at JCVI/TIGR.</title>
        <authorList>
            <person name="Ravel J."/>
            <person name="Eppinger M."/>
            <person name="Fricke W.F."/>
            <person name="Rosovitz M."/>
            <person name="Lindler L.E."/>
            <person name="Bearden S."/>
            <person name="Shriefer M."/>
        </authorList>
    </citation>
    <scope>NUCLEOTIDE SEQUENCE [LARGE SCALE GENOMIC DNA]</scope>
    <source>
        <strain evidence="1 2">IP275</strain>
    </source>
</reference>
<evidence type="ECO:0000313" key="1">
    <source>
        <dbReference type="EMBL" id="EDR30450.1"/>
    </source>
</evidence>
<sequence>MAVVPDSVVKDLNVMEDISVSSTSSHESVGFIDQPITLWA</sequence>
<proteinExistence type="predicted"/>
<dbReference type="Proteomes" id="UP000004430">
    <property type="component" value="Unassembled WGS sequence"/>
</dbReference>
<dbReference type="AlphaFoldDB" id="A0AAV3AUH6"/>
<evidence type="ECO:0000313" key="2">
    <source>
        <dbReference type="Proteomes" id="UP000004430"/>
    </source>
</evidence>
<name>A0AAV3AUH6_YERPE</name>
<reference evidence="1 2" key="2">
    <citation type="submission" date="2010-03" db="EMBL/GenBank/DDBJ databases">
        <authorList>
            <person name="Payne S.H."/>
            <person name="Sutton G.G."/>
        </authorList>
    </citation>
    <scope>NUCLEOTIDE SEQUENCE [LARGE SCALE GENOMIC DNA]</scope>
    <source>
        <strain evidence="1 2">IP275</strain>
    </source>
</reference>
<accession>A0AAV3AUH6</accession>
<comment type="caution">
    <text evidence="1">The sequence shown here is derived from an EMBL/GenBank/DDBJ whole genome shotgun (WGS) entry which is preliminary data.</text>
</comment>
<organism evidence="1 2">
    <name type="scientific">Yersinia pestis biovar Orientalis str. IP275</name>
    <dbReference type="NCBI Taxonomy" id="373665"/>
    <lineage>
        <taxon>Bacteria</taxon>
        <taxon>Pseudomonadati</taxon>
        <taxon>Pseudomonadota</taxon>
        <taxon>Gammaproteobacteria</taxon>
        <taxon>Enterobacterales</taxon>
        <taxon>Yersiniaceae</taxon>
        <taxon>Yersinia</taxon>
    </lineage>
</organism>